<dbReference type="PROSITE" id="PS50082">
    <property type="entry name" value="WD_REPEATS_2"/>
    <property type="match status" value="2"/>
</dbReference>
<feature type="region of interest" description="Disordered" evidence="2">
    <location>
        <begin position="409"/>
        <end position="438"/>
    </location>
</feature>
<feature type="compositionally biased region" description="Polar residues" evidence="2">
    <location>
        <begin position="728"/>
        <end position="742"/>
    </location>
</feature>
<dbReference type="SUPFAM" id="SSF81383">
    <property type="entry name" value="F-box domain"/>
    <property type="match status" value="1"/>
</dbReference>
<feature type="repeat" description="WD" evidence="1">
    <location>
        <begin position="977"/>
        <end position="1009"/>
    </location>
</feature>
<accession>A0AAV2IH56</accession>
<feature type="compositionally biased region" description="Polar residues" evidence="2">
    <location>
        <begin position="604"/>
        <end position="613"/>
    </location>
</feature>
<evidence type="ECO:0000259" key="3">
    <source>
        <dbReference type="PROSITE" id="PS50181"/>
    </source>
</evidence>
<dbReference type="Pfam" id="PF12937">
    <property type="entry name" value="F-box-like"/>
    <property type="match status" value="1"/>
</dbReference>
<dbReference type="InterPro" id="IPR036322">
    <property type="entry name" value="WD40_repeat_dom_sf"/>
</dbReference>
<name>A0AAV2IH56_LYMST</name>
<dbReference type="Gene3D" id="1.20.1280.50">
    <property type="match status" value="1"/>
</dbReference>
<feature type="compositionally biased region" description="Polar residues" evidence="2">
    <location>
        <begin position="586"/>
        <end position="595"/>
    </location>
</feature>
<gene>
    <name evidence="4" type="ORF">GSLYS_00018890001</name>
</gene>
<feature type="region of interest" description="Disordered" evidence="2">
    <location>
        <begin position="299"/>
        <end position="326"/>
    </location>
</feature>
<dbReference type="PANTHER" id="PTHR20995">
    <property type="entry name" value="F-BOX/WD REPEAT-CONTAINING PROTEIN 5"/>
    <property type="match status" value="1"/>
</dbReference>
<organism evidence="4 5">
    <name type="scientific">Lymnaea stagnalis</name>
    <name type="common">Great pond snail</name>
    <name type="synonym">Helix stagnalis</name>
    <dbReference type="NCBI Taxonomy" id="6523"/>
    <lineage>
        <taxon>Eukaryota</taxon>
        <taxon>Metazoa</taxon>
        <taxon>Spiralia</taxon>
        <taxon>Lophotrochozoa</taxon>
        <taxon>Mollusca</taxon>
        <taxon>Gastropoda</taxon>
        <taxon>Heterobranchia</taxon>
        <taxon>Euthyneura</taxon>
        <taxon>Panpulmonata</taxon>
        <taxon>Hygrophila</taxon>
        <taxon>Lymnaeoidea</taxon>
        <taxon>Lymnaeidae</taxon>
        <taxon>Lymnaea</taxon>
    </lineage>
</organism>
<sequence>METSCKNLVQENQGVRDLHSEDDVRTTPSSSALHILEMPDSIFLQIFSFLPFSSIGAISQVCVRWHRISYDELLWRSVFLKHFKLPSKTIMPAKASSWRFEFKRLHYHTPAVLSEERKEHKDEVLHVSFSHDGTKFATCSKDGFFKIWQCTDPVKLLFKMDMKTAFSWKFTQFSQFNETDTCLLVSGVYFGRLSTSGEIAVFNLQDGFKMQCRVTNKPYDVFGAWYDNDHLLSGTLYWTGDFNSVSAVWLSKASQEVESEVESVSMVLYRFENINSSSIRLLHVAEVEKDESMNEMVVEKDDLDLSDSTNISTRSSSVGPEESSLHSNPAAKAAAAAAYSKCACRDKVQTTYSFDHLLRKVIAEDEFDIENEDKTDNEDDDDGVDVNEMNEDRSYERYIETCESLDSTMKPDEWSAADPSTESRSPVFTSPSAPDSFSPTEFNVPTASSQQNDVMSDADDVSWVSAHSGQNFASYDDGDDMKLDFRTCGASEGLASEFCTPREELSSEFFGTRGAQASGHWESSDGHIYGHEEISDLRTVEDDTTLSDIHHTSSVDSQASASLILPSDIQRDFPQSPCPHLAESNVCPSSGLSAESSDDALMESTPSRSTTITPQRARGVGQNIGSMLARAGSCDMWDSEADFEPTRETVGNSNTNHTAATSSSSDYLLSSCPLGACGCASHSKAPRPKDNPLQPTTTGSIWKDFSPIRVPCFDNTRDVYVSGPGDLSGTSKGSSSRETSLSFQTPPIHLNLHAKQDLCGLTNSIATQTDGIQSRSSSFHSLSYMSHSSSLSPDLCHSAPKEKLLIYTWGSETYIPHKIGIKRMRCTDFSKVTKLGGEVTARRSSMLLPDVMENLHNMAGNRRDKPDVTIEMHGHIVGLSLSPDHKFLYVNCRPWPKDYIISDPQESPPLAQEVEISTIDLTTFSIVGPVLRSHRAYTHSDECFFLNLDVSEHYVASGAEDRQGYLWDRHYGVPLYRFPHRNVVNCVAINPQDPELLVTVSDDYTFKVWVSRCKAKELTERRAGSKESAV</sequence>
<dbReference type="PANTHER" id="PTHR20995:SF17">
    <property type="entry name" value="F-BOX_WD REPEAT-CONTAINING PROTEIN 5"/>
    <property type="match status" value="1"/>
</dbReference>
<evidence type="ECO:0000313" key="4">
    <source>
        <dbReference type="EMBL" id="CAL1545407.1"/>
    </source>
</evidence>
<keyword evidence="5" id="KW-1185">Reference proteome</keyword>
<feature type="domain" description="F-box" evidence="3">
    <location>
        <begin position="32"/>
        <end position="78"/>
    </location>
</feature>
<dbReference type="EMBL" id="CAXITT010000707">
    <property type="protein sequence ID" value="CAL1545407.1"/>
    <property type="molecule type" value="Genomic_DNA"/>
</dbReference>
<proteinExistence type="predicted"/>
<dbReference type="GO" id="GO:0080008">
    <property type="term" value="C:Cul4-RING E3 ubiquitin ligase complex"/>
    <property type="evidence" value="ECO:0007669"/>
    <property type="project" value="InterPro"/>
</dbReference>
<dbReference type="Gene3D" id="2.130.10.10">
    <property type="entry name" value="YVTN repeat-like/Quinoprotein amine dehydrogenase"/>
    <property type="match status" value="2"/>
</dbReference>
<reference evidence="4 5" key="1">
    <citation type="submission" date="2024-04" db="EMBL/GenBank/DDBJ databases">
        <authorList>
            <consortium name="Genoscope - CEA"/>
            <person name="William W."/>
        </authorList>
    </citation>
    <scope>NUCLEOTIDE SEQUENCE [LARGE SCALE GENOMIC DNA]</scope>
</reference>
<protein>
    <recommendedName>
        <fullName evidence="3">F-box domain-containing protein</fullName>
    </recommendedName>
</protein>
<dbReference type="SUPFAM" id="SSF50978">
    <property type="entry name" value="WD40 repeat-like"/>
    <property type="match status" value="1"/>
</dbReference>
<dbReference type="SMART" id="SM00320">
    <property type="entry name" value="WD40"/>
    <property type="match status" value="3"/>
</dbReference>
<dbReference type="InterPro" id="IPR001680">
    <property type="entry name" value="WD40_rpt"/>
</dbReference>
<evidence type="ECO:0000256" key="2">
    <source>
        <dbReference type="SAM" id="MobiDB-lite"/>
    </source>
</evidence>
<dbReference type="Pfam" id="PF00400">
    <property type="entry name" value="WD40"/>
    <property type="match status" value="2"/>
</dbReference>
<evidence type="ECO:0000313" key="5">
    <source>
        <dbReference type="Proteomes" id="UP001497497"/>
    </source>
</evidence>
<feature type="region of interest" description="Disordered" evidence="2">
    <location>
        <begin position="584"/>
        <end position="613"/>
    </location>
</feature>
<dbReference type="SMART" id="SM00256">
    <property type="entry name" value="FBOX"/>
    <property type="match status" value="1"/>
</dbReference>
<dbReference type="GO" id="GO:0019005">
    <property type="term" value="C:SCF ubiquitin ligase complex"/>
    <property type="evidence" value="ECO:0007669"/>
    <property type="project" value="InterPro"/>
</dbReference>
<dbReference type="AlphaFoldDB" id="A0AAV2IH56"/>
<dbReference type="Proteomes" id="UP001497497">
    <property type="component" value="Unassembled WGS sequence"/>
</dbReference>
<dbReference type="GO" id="GO:0016567">
    <property type="term" value="P:protein ubiquitination"/>
    <property type="evidence" value="ECO:0007669"/>
    <property type="project" value="InterPro"/>
</dbReference>
<feature type="compositionally biased region" description="Low complexity" evidence="2">
    <location>
        <begin position="306"/>
        <end position="317"/>
    </location>
</feature>
<dbReference type="PROSITE" id="PS50294">
    <property type="entry name" value="WD_REPEATS_REGION"/>
    <property type="match status" value="1"/>
</dbReference>
<dbReference type="InterPro" id="IPR042508">
    <property type="entry name" value="FBXW5"/>
</dbReference>
<evidence type="ECO:0000256" key="1">
    <source>
        <dbReference type="PROSITE-ProRule" id="PRU00221"/>
    </source>
</evidence>
<feature type="repeat" description="WD" evidence="1">
    <location>
        <begin position="117"/>
        <end position="149"/>
    </location>
</feature>
<comment type="caution">
    <text evidence="4">The sequence shown here is derived from an EMBL/GenBank/DDBJ whole genome shotgun (WGS) entry which is preliminary data.</text>
</comment>
<dbReference type="InterPro" id="IPR001810">
    <property type="entry name" value="F-box_dom"/>
</dbReference>
<dbReference type="InterPro" id="IPR015943">
    <property type="entry name" value="WD40/YVTN_repeat-like_dom_sf"/>
</dbReference>
<dbReference type="PROSITE" id="PS50181">
    <property type="entry name" value="FBOX"/>
    <property type="match status" value="1"/>
</dbReference>
<keyword evidence="1" id="KW-0853">WD repeat</keyword>
<feature type="compositionally biased region" description="Polar residues" evidence="2">
    <location>
        <begin position="418"/>
        <end position="438"/>
    </location>
</feature>
<dbReference type="InterPro" id="IPR036047">
    <property type="entry name" value="F-box-like_dom_sf"/>
</dbReference>
<feature type="region of interest" description="Disordered" evidence="2">
    <location>
        <begin position="723"/>
        <end position="742"/>
    </location>
</feature>